<dbReference type="GO" id="GO:0005509">
    <property type="term" value="F:calcium ion binding"/>
    <property type="evidence" value="ECO:0007669"/>
    <property type="project" value="InterPro"/>
</dbReference>
<keyword evidence="1" id="KW-0479">Metal-binding</keyword>
<dbReference type="InterPro" id="IPR002048">
    <property type="entry name" value="EF_hand_dom"/>
</dbReference>
<name>A0A6V7GU95_9HYME</name>
<dbReference type="Proteomes" id="UP000752696">
    <property type="component" value="Unassembled WGS sequence"/>
</dbReference>
<evidence type="ECO:0000313" key="5">
    <source>
        <dbReference type="Proteomes" id="UP000752696"/>
    </source>
</evidence>
<proteinExistence type="predicted"/>
<feature type="domain" description="EF-hand" evidence="3">
    <location>
        <begin position="66"/>
        <end position="110"/>
    </location>
</feature>
<feature type="non-terminal residue" evidence="4">
    <location>
        <position position="1"/>
    </location>
</feature>
<comment type="caution">
    <text evidence="4">The sequence shown here is derived from an EMBL/GenBank/DDBJ whole genome shotgun (WGS) entry which is preliminary data.</text>
</comment>
<organism evidence="4 5">
    <name type="scientific">Heterotrigona itama</name>
    <dbReference type="NCBI Taxonomy" id="395501"/>
    <lineage>
        <taxon>Eukaryota</taxon>
        <taxon>Metazoa</taxon>
        <taxon>Ecdysozoa</taxon>
        <taxon>Arthropoda</taxon>
        <taxon>Hexapoda</taxon>
        <taxon>Insecta</taxon>
        <taxon>Pterygota</taxon>
        <taxon>Neoptera</taxon>
        <taxon>Endopterygota</taxon>
        <taxon>Hymenoptera</taxon>
        <taxon>Apocrita</taxon>
        <taxon>Aculeata</taxon>
        <taxon>Apoidea</taxon>
        <taxon>Anthophila</taxon>
        <taxon>Apidae</taxon>
        <taxon>Heterotrigona</taxon>
    </lineage>
</organism>
<reference evidence="4" key="1">
    <citation type="submission" date="2020-07" db="EMBL/GenBank/DDBJ databases">
        <authorList>
            <person name="Nazaruddin N."/>
        </authorList>
    </citation>
    <scope>NUCLEOTIDE SEQUENCE</scope>
</reference>
<dbReference type="PANTHER" id="PTHR23055">
    <property type="entry name" value="CALCIUM BINDING PROTEINS"/>
    <property type="match status" value="1"/>
</dbReference>
<dbReference type="Gene3D" id="1.10.238.10">
    <property type="entry name" value="EF-hand"/>
    <property type="match status" value="1"/>
</dbReference>
<protein>
    <recommendedName>
        <fullName evidence="3">EF-hand domain-containing protein</fullName>
    </recommendedName>
</protein>
<evidence type="ECO:0000259" key="3">
    <source>
        <dbReference type="Pfam" id="PF13833"/>
    </source>
</evidence>
<dbReference type="OrthoDB" id="191686at2759"/>
<dbReference type="EMBL" id="CAJDYZ010001239">
    <property type="protein sequence ID" value="CAD1468744.1"/>
    <property type="molecule type" value="Genomic_DNA"/>
</dbReference>
<dbReference type="AlphaFoldDB" id="A0A6V7GU95"/>
<keyword evidence="2" id="KW-0677">Repeat</keyword>
<evidence type="ECO:0000256" key="2">
    <source>
        <dbReference type="ARBA" id="ARBA00022737"/>
    </source>
</evidence>
<dbReference type="PANTHER" id="PTHR23055:SF69">
    <property type="entry name" value="NEURONAL CALCIUM SENSOR 2"/>
    <property type="match status" value="1"/>
</dbReference>
<sequence>TRGCSLLSVVDFKMGCFGSKDKLSKEDMDFLKSHTRYDEATIKEWYKGFKIQATNRCFLTLQQDCPNGRLTPAKFVDMYKMFFPSGNAEEFCDHVFRTFDMDKNGYIDFKRKSLKDPKKHSSIGGQIIRKSKKRLSKKRSKNLKIQEEIVEKSLSIEKEFKESKRRFYRWTDNLKNRIKKKEGTENLNLRT</sequence>
<feature type="non-terminal residue" evidence="4">
    <location>
        <position position="191"/>
    </location>
</feature>
<dbReference type="Pfam" id="PF13833">
    <property type="entry name" value="EF-hand_8"/>
    <property type="match status" value="1"/>
</dbReference>
<dbReference type="SUPFAM" id="SSF47473">
    <property type="entry name" value="EF-hand"/>
    <property type="match status" value="1"/>
</dbReference>
<keyword evidence="5" id="KW-1185">Reference proteome</keyword>
<evidence type="ECO:0000313" key="4">
    <source>
        <dbReference type="EMBL" id="CAD1468744.1"/>
    </source>
</evidence>
<evidence type="ECO:0000256" key="1">
    <source>
        <dbReference type="ARBA" id="ARBA00022723"/>
    </source>
</evidence>
<dbReference type="InterPro" id="IPR028846">
    <property type="entry name" value="Recoverin"/>
</dbReference>
<gene>
    <name evidence="4" type="ORF">MHI_LOCUS66177</name>
</gene>
<accession>A0A6V7GU95</accession>
<dbReference type="InterPro" id="IPR011992">
    <property type="entry name" value="EF-hand-dom_pair"/>
</dbReference>